<dbReference type="EMBL" id="NFHB01000008">
    <property type="protein sequence ID" value="OUN02362.1"/>
    <property type="molecule type" value="Genomic_DNA"/>
</dbReference>
<proteinExistence type="predicted"/>
<dbReference type="PRINTS" id="PR00988">
    <property type="entry name" value="URIDINKINASE"/>
</dbReference>
<dbReference type="PANTHER" id="PTHR10285">
    <property type="entry name" value="URIDINE KINASE"/>
    <property type="match status" value="1"/>
</dbReference>
<reference evidence="4" key="1">
    <citation type="submission" date="2017-04" db="EMBL/GenBank/DDBJ databases">
        <title>Function of individual gut microbiota members based on whole genome sequencing of pure cultures obtained from chicken caecum.</title>
        <authorList>
            <person name="Medvecky M."/>
            <person name="Cejkova D."/>
            <person name="Polansky O."/>
            <person name="Karasova D."/>
            <person name="Kubasova T."/>
            <person name="Cizek A."/>
            <person name="Rychlik I."/>
        </authorList>
    </citation>
    <scope>NUCLEOTIDE SEQUENCE [LARGE SCALE GENOMIC DNA]</scope>
    <source>
        <strain evidence="4">An90</strain>
    </source>
</reference>
<gene>
    <name evidence="3" type="ORF">B5G41_11850</name>
    <name evidence="2" type="ORF">F2Y10_03845</name>
</gene>
<dbReference type="EMBL" id="VVXH01000003">
    <property type="protein sequence ID" value="KAA2379881.1"/>
    <property type="molecule type" value="Genomic_DNA"/>
</dbReference>
<dbReference type="Gene3D" id="3.40.50.300">
    <property type="entry name" value="P-loop containing nucleotide triphosphate hydrolases"/>
    <property type="match status" value="1"/>
</dbReference>
<organism evidence="3 4">
    <name type="scientific">Alistipes onderdonkii</name>
    <dbReference type="NCBI Taxonomy" id="328813"/>
    <lineage>
        <taxon>Bacteria</taxon>
        <taxon>Pseudomonadati</taxon>
        <taxon>Bacteroidota</taxon>
        <taxon>Bacteroidia</taxon>
        <taxon>Bacteroidales</taxon>
        <taxon>Rikenellaceae</taxon>
        <taxon>Alistipes</taxon>
    </lineage>
</organism>
<keyword evidence="3" id="KW-0808">Transferase</keyword>
<protein>
    <submittedName>
        <fullName evidence="3">Nucleoside kinase</fullName>
    </submittedName>
</protein>
<dbReference type="InterPro" id="IPR006083">
    <property type="entry name" value="PRK/URK"/>
</dbReference>
<accession>A0A1Y3QRT8</accession>
<dbReference type="eggNOG" id="COG0572">
    <property type="taxonomic scope" value="Bacteria"/>
</dbReference>
<dbReference type="CDD" id="cd02028">
    <property type="entry name" value="UMPK_like"/>
    <property type="match status" value="1"/>
</dbReference>
<dbReference type="AlphaFoldDB" id="A0A1Y3QRT8"/>
<dbReference type="GO" id="GO:0016301">
    <property type="term" value="F:kinase activity"/>
    <property type="evidence" value="ECO:0007669"/>
    <property type="project" value="UniProtKB-KW"/>
</dbReference>
<keyword evidence="3" id="KW-0418">Kinase</keyword>
<dbReference type="InterPro" id="IPR018163">
    <property type="entry name" value="Thr/Ala-tRNA-synth_IIc_edit"/>
</dbReference>
<dbReference type="Gene3D" id="3.30.980.10">
    <property type="entry name" value="Threonyl-trna Synthetase, Chain A, domain 2"/>
    <property type="match status" value="1"/>
</dbReference>
<dbReference type="InterPro" id="IPR027417">
    <property type="entry name" value="P-loop_NTPase"/>
</dbReference>
<reference evidence="3" key="2">
    <citation type="journal article" date="2018" name="BMC Genomics">
        <title>Whole genome sequencing and function prediction of 133 gut anaerobes isolated from chicken caecum in pure cultures.</title>
        <authorList>
            <person name="Medvecky M."/>
            <person name="Cejkova D."/>
            <person name="Polansky O."/>
            <person name="Karasova D."/>
            <person name="Kubasova T."/>
            <person name="Cizek A."/>
            <person name="Rychlik I."/>
        </authorList>
    </citation>
    <scope>NUCLEOTIDE SEQUENCE</scope>
    <source>
        <strain evidence="3">An90</strain>
    </source>
</reference>
<sequence length="556" mass="62852">MTNIIEIICENLGGTVEVPMGTPLSEVAKRVAPGPYPFLAALVNNRIKELYYKIYTPVTVRFVDITSFAGIRVYQRTSWFILQKAARDLFPGKTLHIRHSMGQNGFYCEIEGIDEFTPGLAEALEGRMRDLVAQDLPISRMKILTSEVRARYAAQGLTDKIALLDTRPRLYSDLYTLGDTDGYFYGALAPSTGFVDLFGIEPYYNGFYLALPLRTAPDRLNTNVEQEKMFGIFQEYQSWVRIMGVPTVGAVNSKVLAGDAGGMIKLAEAFHERKFAWVADTIYDANISRGVRMVLISGPSSSGKTTSAKRLGIQLGVLGLQPVLISLDDYFVDREKTPRDADGDYDYEALEAIDLDLFNDHLCRLMRGESVDIPRYDFITGRRTWHNNPLTLDERSILIVEGIHGLNPRLTPSVPEAQKFRIYISCFTSVAMDNLSRIATTDNRLLRRLTRDYTQRGADAVATLSRWGSVRRGEEKHIFPYQENADVMLNSSLFYEISVLRPYAEKILREVPDTVPEYDEARRMLKFLKNFTPIPPDEIPPTSIIREFIGGSSFKY</sequence>
<dbReference type="Proteomes" id="UP000322940">
    <property type="component" value="Unassembled WGS sequence"/>
</dbReference>
<evidence type="ECO:0000313" key="4">
    <source>
        <dbReference type="Proteomes" id="UP000195772"/>
    </source>
</evidence>
<dbReference type="SUPFAM" id="SSF55186">
    <property type="entry name" value="ThrRS/AlaRS common domain"/>
    <property type="match status" value="1"/>
</dbReference>
<feature type="domain" description="Phosphoribulokinase/uridine kinase" evidence="1">
    <location>
        <begin position="296"/>
        <end position="490"/>
    </location>
</feature>
<dbReference type="RefSeq" id="WP_022333798.1">
    <property type="nucleotide sequence ID" value="NZ_BAAFKZ010000007.1"/>
</dbReference>
<dbReference type="Proteomes" id="UP000195772">
    <property type="component" value="Unassembled WGS sequence"/>
</dbReference>
<evidence type="ECO:0000259" key="1">
    <source>
        <dbReference type="Pfam" id="PF00485"/>
    </source>
</evidence>
<evidence type="ECO:0000313" key="5">
    <source>
        <dbReference type="Proteomes" id="UP000322940"/>
    </source>
</evidence>
<evidence type="ECO:0000313" key="3">
    <source>
        <dbReference type="EMBL" id="OUN02362.1"/>
    </source>
</evidence>
<name>A0A1Y3QRT8_9BACT</name>
<evidence type="ECO:0000313" key="2">
    <source>
        <dbReference type="EMBL" id="KAA2379881.1"/>
    </source>
</evidence>
<dbReference type="eggNOG" id="COG0441">
    <property type="taxonomic scope" value="Bacteria"/>
</dbReference>
<dbReference type="GO" id="GO:0005524">
    <property type="term" value="F:ATP binding"/>
    <property type="evidence" value="ECO:0007669"/>
    <property type="project" value="InterPro"/>
</dbReference>
<dbReference type="OrthoDB" id="9764644at2"/>
<reference evidence="2 5" key="3">
    <citation type="journal article" date="2019" name="Nat. Med.">
        <title>A library of human gut bacterial isolates paired with longitudinal multiomics data enables mechanistic microbiome research.</title>
        <authorList>
            <person name="Poyet M."/>
            <person name="Groussin M."/>
            <person name="Gibbons S.M."/>
            <person name="Avila-Pacheco J."/>
            <person name="Jiang X."/>
            <person name="Kearney S.M."/>
            <person name="Perrotta A.R."/>
            <person name="Berdy B."/>
            <person name="Zhao S."/>
            <person name="Lieberman T.D."/>
            <person name="Swanson P.K."/>
            <person name="Smith M."/>
            <person name="Roesemann S."/>
            <person name="Alexander J.E."/>
            <person name="Rich S.A."/>
            <person name="Livny J."/>
            <person name="Vlamakis H."/>
            <person name="Clish C."/>
            <person name="Bullock K."/>
            <person name="Deik A."/>
            <person name="Scott J."/>
            <person name="Pierce K.A."/>
            <person name="Xavier R.J."/>
            <person name="Alm E.J."/>
        </authorList>
    </citation>
    <scope>NUCLEOTIDE SEQUENCE [LARGE SCALE GENOMIC DNA]</scope>
    <source>
        <strain evidence="2 5">BIOML-A266</strain>
    </source>
</reference>
<comment type="caution">
    <text evidence="3">The sequence shown here is derived from an EMBL/GenBank/DDBJ whole genome shotgun (WGS) entry which is preliminary data.</text>
</comment>
<dbReference type="Pfam" id="PF00485">
    <property type="entry name" value="PRK"/>
    <property type="match status" value="1"/>
</dbReference>
<dbReference type="SUPFAM" id="SSF52540">
    <property type="entry name" value="P-loop containing nucleoside triphosphate hydrolases"/>
    <property type="match status" value="1"/>
</dbReference>